<dbReference type="SUPFAM" id="SSF53590">
    <property type="entry name" value="Nucleoside hydrolase"/>
    <property type="match status" value="1"/>
</dbReference>
<dbReference type="AlphaFoldDB" id="Q2G5N1"/>
<organism evidence="3 4">
    <name type="scientific">Novosphingobium aromaticivorans (strain ATCC 700278 / DSM 12444 / CCUG 56034 / CIP 105152 / NBRC 16084 / F199)</name>
    <dbReference type="NCBI Taxonomy" id="279238"/>
    <lineage>
        <taxon>Bacteria</taxon>
        <taxon>Pseudomonadati</taxon>
        <taxon>Pseudomonadota</taxon>
        <taxon>Alphaproteobacteria</taxon>
        <taxon>Sphingomonadales</taxon>
        <taxon>Sphingomonadaceae</taxon>
        <taxon>Novosphingobium</taxon>
    </lineage>
</organism>
<gene>
    <name evidence="3" type="ordered locus">Saro_2406</name>
</gene>
<proteinExistence type="predicted"/>
<feature type="chain" id="PRO_5004208339" evidence="1">
    <location>
        <begin position="24"/>
        <end position="337"/>
    </location>
</feature>
<dbReference type="eggNOG" id="COG1957">
    <property type="taxonomic scope" value="Bacteria"/>
</dbReference>
<reference evidence="4" key="1">
    <citation type="submission" date="2006-01" db="EMBL/GenBank/DDBJ databases">
        <title>Complete sequence of Novosphingobium aromaticivorans DSM 12444.</title>
        <authorList>
            <consortium name="US DOE Joint Genome Institute"/>
            <person name="Copeland A."/>
            <person name="Lucas S."/>
            <person name="Lapidus A."/>
            <person name="Barry K."/>
            <person name="Detter J.C."/>
            <person name="Glavina T."/>
            <person name="Hammon N."/>
            <person name="Israni S."/>
            <person name="Pitluck S."/>
            <person name="Chain P."/>
            <person name="Malfatti S."/>
            <person name="Shin M."/>
            <person name="Vergez L."/>
            <person name="Schmutz J."/>
            <person name="Larimer F."/>
            <person name="Land M."/>
            <person name="Kyrpides N."/>
            <person name="Ivanova N."/>
            <person name="Fredrickson J."/>
            <person name="Balkwill D."/>
            <person name="Romine M.F."/>
            <person name="Richardson P."/>
        </authorList>
    </citation>
    <scope>NUCLEOTIDE SEQUENCE [LARGE SCALE GENOMIC DNA]</scope>
    <source>
        <strain evidence="4">ATCC 700278 / DSM 12444 / CCUG 56034 / CIP 105152 / NBRC 16084 / F199</strain>
    </source>
</reference>
<evidence type="ECO:0000259" key="2">
    <source>
        <dbReference type="Pfam" id="PF01156"/>
    </source>
</evidence>
<dbReference type="Pfam" id="PF01156">
    <property type="entry name" value="IU_nuc_hydro"/>
    <property type="match status" value="1"/>
</dbReference>
<dbReference type="Gene3D" id="3.90.245.10">
    <property type="entry name" value="Ribonucleoside hydrolase-like"/>
    <property type="match status" value="1"/>
</dbReference>
<dbReference type="InterPro" id="IPR036452">
    <property type="entry name" value="Ribo_hydro-like"/>
</dbReference>
<evidence type="ECO:0000313" key="4">
    <source>
        <dbReference type="Proteomes" id="UP000009134"/>
    </source>
</evidence>
<sequence>MKRRTFLGLLPAAAGACVLPAHAFAASDQHRCRVIVDNDLSGDPDGLVQLAQHLRSPSVDIRAIIGSHLHADEAWSKSEHQATDGANRARELLGVMGLSGKVPVIAGSERAMPSMQVSARTAATDAIIAEAMRDDPLPLFYCAGAGLTDLAMAWLIEPRIGKRLTLVWIGGPEYPGLGLPVPGATPGEYNITIDVLAAQVIFNRSDIPIWQVPRNTYRRMLMSMAELEQMKAQGGTGAWLVEQIEGVSQAAAGAGLKVGETYALGDSPLVTLTALQSAFEADPSSSDYVMVPAPTVMADGTCKRNPKGRPIRVYTTIDTRLTFGDMMAKLGKQGLRK</sequence>
<dbReference type="GO" id="GO:0016799">
    <property type="term" value="F:hydrolase activity, hydrolyzing N-glycosyl compounds"/>
    <property type="evidence" value="ECO:0007669"/>
    <property type="project" value="InterPro"/>
</dbReference>
<accession>Q2G5N1</accession>
<dbReference type="STRING" id="279238.Saro_2406"/>
<protein>
    <submittedName>
        <fullName evidence="3">Twin-arginine translocation pathway signal</fullName>
    </submittedName>
</protein>
<keyword evidence="4" id="KW-1185">Reference proteome</keyword>
<feature type="signal peptide" evidence="1">
    <location>
        <begin position="1"/>
        <end position="23"/>
    </location>
</feature>
<feature type="domain" description="Inosine/uridine-preferring nucleoside hydrolase" evidence="2">
    <location>
        <begin position="34"/>
        <end position="277"/>
    </location>
</feature>
<evidence type="ECO:0000313" key="3">
    <source>
        <dbReference type="EMBL" id="ABD26842.1"/>
    </source>
</evidence>
<dbReference type="EMBL" id="CP000248">
    <property type="protein sequence ID" value="ABD26842.1"/>
    <property type="molecule type" value="Genomic_DNA"/>
</dbReference>
<dbReference type="InterPro" id="IPR001910">
    <property type="entry name" value="Inosine/uridine_hydrolase_dom"/>
</dbReference>
<name>Q2G5N1_NOVAD</name>
<dbReference type="Proteomes" id="UP000009134">
    <property type="component" value="Chromosome"/>
</dbReference>
<dbReference type="PROSITE" id="PS51257">
    <property type="entry name" value="PROKAR_LIPOPROTEIN"/>
    <property type="match status" value="1"/>
</dbReference>
<dbReference type="KEGG" id="nar:Saro_2406"/>
<dbReference type="HOGENOM" id="CLU_078738_0_0_5"/>
<evidence type="ECO:0000256" key="1">
    <source>
        <dbReference type="SAM" id="SignalP"/>
    </source>
</evidence>
<dbReference type="RefSeq" id="WP_011446048.1">
    <property type="nucleotide sequence ID" value="NC_007794.1"/>
</dbReference>
<keyword evidence="1" id="KW-0732">Signal</keyword>